<evidence type="ECO:0000313" key="2">
    <source>
        <dbReference type="Proteomes" id="UP000828390"/>
    </source>
</evidence>
<dbReference type="EMBL" id="JAIWYP010000004">
    <property type="protein sequence ID" value="KAH3836493.1"/>
    <property type="molecule type" value="Genomic_DNA"/>
</dbReference>
<reference evidence="1" key="2">
    <citation type="submission" date="2020-11" db="EMBL/GenBank/DDBJ databases">
        <authorList>
            <person name="McCartney M.A."/>
            <person name="Auch B."/>
            <person name="Kono T."/>
            <person name="Mallez S."/>
            <person name="Becker A."/>
            <person name="Gohl D.M."/>
            <person name="Silverstein K.A.T."/>
            <person name="Koren S."/>
            <person name="Bechman K.B."/>
            <person name="Herman A."/>
            <person name="Abrahante J.E."/>
            <person name="Garbe J."/>
        </authorList>
    </citation>
    <scope>NUCLEOTIDE SEQUENCE</scope>
    <source>
        <strain evidence="1">Duluth1</strain>
        <tissue evidence="1">Whole animal</tissue>
    </source>
</reference>
<dbReference type="AlphaFoldDB" id="A0A9D4KBG7"/>
<name>A0A9D4KBG7_DREPO</name>
<sequence>NLNADETDNSAEPNVEYPSIDFQNNLNAEISEEEINKAVRSLKNGKASGLDLIIDEYIKKQYR</sequence>
<reference evidence="1" key="1">
    <citation type="journal article" date="2019" name="bioRxiv">
        <title>The Genome of the Zebra Mussel, Dreissena polymorpha: A Resource for Invasive Species Research.</title>
        <authorList>
            <person name="McCartney M.A."/>
            <person name="Auch B."/>
            <person name="Kono T."/>
            <person name="Mallez S."/>
            <person name="Zhang Y."/>
            <person name="Obille A."/>
            <person name="Becker A."/>
            <person name="Abrahante J.E."/>
            <person name="Garbe J."/>
            <person name="Badalamenti J.P."/>
            <person name="Herman A."/>
            <person name="Mangelson H."/>
            <person name="Liachko I."/>
            <person name="Sullivan S."/>
            <person name="Sone E.D."/>
            <person name="Koren S."/>
            <person name="Silverstein K.A.T."/>
            <person name="Beckman K.B."/>
            <person name="Gohl D.M."/>
        </authorList>
    </citation>
    <scope>NUCLEOTIDE SEQUENCE</scope>
    <source>
        <strain evidence="1">Duluth1</strain>
        <tissue evidence="1">Whole animal</tissue>
    </source>
</reference>
<keyword evidence="2" id="KW-1185">Reference proteome</keyword>
<dbReference type="Proteomes" id="UP000828390">
    <property type="component" value="Unassembled WGS sequence"/>
</dbReference>
<protein>
    <submittedName>
        <fullName evidence="1">Uncharacterized protein</fullName>
    </submittedName>
</protein>
<feature type="non-terminal residue" evidence="1">
    <location>
        <position position="1"/>
    </location>
</feature>
<organism evidence="1 2">
    <name type="scientific">Dreissena polymorpha</name>
    <name type="common">Zebra mussel</name>
    <name type="synonym">Mytilus polymorpha</name>
    <dbReference type="NCBI Taxonomy" id="45954"/>
    <lineage>
        <taxon>Eukaryota</taxon>
        <taxon>Metazoa</taxon>
        <taxon>Spiralia</taxon>
        <taxon>Lophotrochozoa</taxon>
        <taxon>Mollusca</taxon>
        <taxon>Bivalvia</taxon>
        <taxon>Autobranchia</taxon>
        <taxon>Heteroconchia</taxon>
        <taxon>Euheterodonta</taxon>
        <taxon>Imparidentia</taxon>
        <taxon>Neoheterodontei</taxon>
        <taxon>Myida</taxon>
        <taxon>Dreissenoidea</taxon>
        <taxon>Dreissenidae</taxon>
        <taxon>Dreissena</taxon>
    </lineage>
</organism>
<accession>A0A9D4KBG7</accession>
<gene>
    <name evidence="1" type="ORF">DPMN_109864</name>
</gene>
<proteinExistence type="predicted"/>
<evidence type="ECO:0000313" key="1">
    <source>
        <dbReference type="EMBL" id="KAH3836493.1"/>
    </source>
</evidence>
<comment type="caution">
    <text evidence="1">The sequence shown here is derived from an EMBL/GenBank/DDBJ whole genome shotgun (WGS) entry which is preliminary data.</text>
</comment>